<keyword evidence="2" id="KW-1185">Reference proteome</keyword>
<organism evidence="1 2">
    <name type="scientific">Mucor saturninus</name>
    <dbReference type="NCBI Taxonomy" id="64648"/>
    <lineage>
        <taxon>Eukaryota</taxon>
        <taxon>Fungi</taxon>
        <taxon>Fungi incertae sedis</taxon>
        <taxon>Mucoromycota</taxon>
        <taxon>Mucoromycotina</taxon>
        <taxon>Mucoromycetes</taxon>
        <taxon>Mucorales</taxon>
        <taxon>Mucorineae</taxon>
        <taxon>Mucoraceae</taxon>
        <taxon>Mucor</taxon>
    </lineage>
</organism>
<dbReference type="OrthoDB" id="2421456at2759"/>
<dbReference type="AlphaFoldDB" id="A0A8H7RJ24"/>
<proteinExistence type="predicted"/>
<evidence type="ECO:0000313" key="2">
    <source>
        <dbReference type="Proteomes" id="UP000603453"/>
    </source>
</evidence>
<sequence>MSNQCVKGYQRRRKELMIELYLHISSTTTVSPEQCLIQQTKNIRMNKAILSKLHELPFSESEDNNSLYTLSMDWIGYKGYMFGVKKNDNIYVATHIRSLSMPEHLFQFPNLVHVLDALYCWKNHHNNLEDILLPTLITKQENSFFSQFNTKDVNDVNSFPNIYLNPMKSKHSNKNNQ</sequence>
<dbReference type="Proteomes" id="UP000603453">
    <property type="component" value="Unassembled WGS sequence"/>
</dbReference>
<gene>
    <name evidence="1" type="ORF">INT47_002498</name>
</gene>
<protein>
    <submittedName>
        <fullName evidence="1">Uncharacterized protein</fullName>
    </submittedName>
</protein>
<evidence type="ECO:0000313" key="1">
    <source>
        <dbReference type="EMBL" id="KAG2210556.1"/>
    </source>
</evidence>
<comment type="caution">
    <text evidence="1">The sequence shown here is derived from an EMBL/GenBank/DDBJ whole genome shotgun (WGS) entry which is preliminary data.</text>
</comment>
<dbReference type="EMBL" id="JAEPRD010000011">
    <property type="protein sequence ID" value="KAG2210556.1"/>
    <property type="molecule type" value="Genomic_DNA"/>
</dbReference>
<accession>A0A8H7RJ24</accession>
<name>A0A8H7RJ24_9FUNG</name>
<reference evidence="1" key="1">
    <citation type="submission" date="2020-12" db="EMBL/GenBank/DDBJ databases">
        <title>Metabolic potential, ecology and presence of endohyphal bacteria is reflected in genomic diversity of Mucoromycotina.</title>
        <authorList>
            <person name="Muszewska A."/>
            <person name="Okrasinska A."/>
            <person name="Steczkiewicz K."/>
            <person name="Drgas O."/>
            <person name="Orlowska M."/>
            <person name="Perlinska-Lenart U."/>
            <person name="Aleksandrzak-Piekarczyk T."/>
            <person name="Szatraj K."/>
            <person name="Zielenkiewicz U."/>
            <person name="Pilsyk S."/>
            <person name="Malc E."/>
            <person name="Mieczkowski P."/>
            <person name="Kruszewska J.S."/>
            <person name="Biernat P."/>
            <person name="Pawlowska J."/>
        </authorList>
    </citation>
    <scope>NUCLEOTIDE SEQUENCE</scope>
    <source>
        <strain evidence="1">WA0000017839</strain>
    </source>
</reference>